<dbReference type="PANTHER" id="PTHR43124:SF3">
    <property type="entry name" value="CHLORAMPHENICOL EFFLUX PUMP RV0191"/>
    <property type="match status" value="1"/>
</dbReference>
<dbReference type="AlphaFoldDB" id="A0A1W1XPU7"/>
<keyword evidence="9" id="KW-1185">Reference proteome</keyword>
<dbReference type="PANTHER" id="PTHR43124">
    <property type="entry name" value="PURINE EFFLUX PUMP PBUE"/>
    <property type="match status" value="1"/>
</dbReference>
<dbReference type="STRING" id="1121001.SAMN02745857_02325"/>
<comment type="subcellular location">
    <subcellularLocation>
        <location evidence="1">Cell membrane</location>
        <topology evidence="1">Multi-pass membrane protein</topology>
    </subcellularLocation>
</comment>
<feature type="transmembrane region" description="Helical" evidence="6">
    <location>
        <begin position="138"/>
        <end position="159"/>
    </location>
</feature>
<feature type="transmembrane region" description="Helical" evidence="6">
    <location>
        <begin position="211"/>
        <end position="232"/>
    </location>
</feature>
<dbReference type="GO" id="GO:0022857">
    <property type="term" value="F:transmembrane transporter activity"/>
    <property type="evidence" value="ECO:0007669"/>
    <property type="project" value="InterPro"/>
</dbReference>
<evidence type="ECO:0000313" key="8">
    <source>
        <dbReference type="EMBL" id="SMC25897.1"/>
    </source>
</evidence>
<dbReference type="Proteomes" id="UP000192761">
    <property type="component" value="Unassembled WGS sequence"/>
</dbReference>
<evidence type="ECO:0000256" key="6">
    <source>
        <dbReference type="SAM" id="Phobius"/>
    </source>
</evidence>
<dbReference type="InterPro" id="IPR020846">
    <property type="entry name" value="MFS_dom"/>
</dbReference>
<evidence type="ECO:0000256" key="1">
    <source>
        <dbReference type="ARBA" id="ARBA00004651"/>
    </source>
</evidence>
<evidence type="ECO:0000259" key="7">
    <source>
        <dbReference type="PROSITE" id="PS50850"/>
    </source>
</evidence>
<dbReference type="PROSITE" id="PS50850">
    <property type="entry name" value="MFS"/>
    <property type="match status" value="1"/>
</dbReference>
<evidence type="ECO:0000256" key="5">
    <source>
        <dbReference type="ARBA" id="ARBA00023136"/>
    </source>
</evidence>
<feature type="transmembrane region" description="Helical" evidence="6">
    <location>
        <begin position="274"/>
        <end position="305"/>
    </location>
</feature>
<gene>
    <name evidence="8" type="ORF">SAMN02745857_02325</name>
</gene>
<evidence type="ECO:0000313" key="9">
    <source>
        <dbReference type="Proteomes" id="UP000192761"/>
    </source>
</evidence>
<keyword evidence="4 6" id="KW-1133">Transmembrane helix</keyword>
<accession>A0A1W1XPU7</accession>
<dbReference type="Pfam" id="PF07690">
    <property type="entry name" value="MFS_1"/>
    <property type="match status" value="1"/>
</dbReference>
<keyword evidence="3 6" id="KW-0812">Transmembrane</keyword>
<keyword evidence="5 6" id="KW-0472">Membrane</keyword>
<dbReference type="OrthoDB" id="9812221at2"/>
<feature type="domain" description="Major facilitator superfamily (MFS) profile" evidence="7">
    <location>
        <begin position="9"/>
        <end position="388"/>
    </location>
</feature>
<dbReference type="SUPFAM" id="SSF103473">
    <property type="entry name" value="MFS general substrate transporter"/>
    <property type="match status" value="1"/>
</dbReference>
<dbReference type="InterPro" id="IPR011701">
    <property type="entry name" value="MFS"/>
</dbReference>
<reference evidence="8 9" key="1">
    <citation type="submission" date="2017-04" db="EMBL/GenBank/DDBJ databases">
        <authorList>
            <person name="Afonso C.L."/>
            <person name="Miller P.J."/>
            <person name="Scott M.A."/>
            <person name="Spackman E."/>
            <person name="Goraichik I."/>
            <person name="Dimitrov K.M."/>
            <person name="Suarez D.L."/>
            <person name="Swayne D.E."/>
        </authorList>
    </citation>
    <scope>NUCLEOTIDE SEQUENCE [LARGE SCALE GENOMIC DNA]</scope>
    <source>
        <strain evidence="8 9">DSM 23236</strain>
    </source>
</reference>
<name>A0A1W1XPU7_9NEIS</name>
<dbReference type="EMBL" id="FWXD01000012">
    <property type="protein sequence ID" value="SMC25897.1"/>
    <property type="molecule type" value="Genomic_DNA"/>
</dbReference>
<feature type="transmembrane region" description="Helical" evidence="6">
    <location>
        <begin position="9"/>
        <end position="32"/>
    </location>
</feature>
<dbReference type="Gene3D" id="1.20.1250.20">
    <property type="entry name" value="MFS general substrate transporter like domains"/>
    <property type="match status" value="1"/>
</dbReference>
<proteinExistence type="predicted"/>
<protein>
    <submittedName>
        <fullName evidence="8">Predicted arabinose efflux permease, MFS family</fullName>
    </submittedName>
</protein>
<evidence type="ECO:0000256" key="2">
    <source>
        <dbReference type="ARBA" id="ARBA00022475"/>
    </source>
</evidence>
<feature type="transmembrane region" description="Helical" evidence="6">
    <location>
        <begin position="165"/>
        <end position="186"/>
    </location>
</feature>
<feature type="transmembrane region" description="Helical" evidence="6">
    <location>
        <begin position="244"/>
        <end position="262"/>
    </location>
</feature>
<feature type="transmembrane region" description="Helical" evidence="6">
    <location>
        <begin position="75"/>
        <end position="94"/>
    </location>
</feature>
<feature type="transmembrane region" description="Helical" evidence="6">
    <location>
        <begin position="100"/>
        <end position="126"/>
    </location>
</feature>
<sequence length="398" mass="41287">MSLPNPRQIIALIAALQFVYILDFMMVMPLGPDLAKALGFDGEHLGWLTAAYALASGAAGLAGSRYLDRFDRRKALLWGLGIFALATLAGSLSTNLPMLLLARALTGLAGGPAIAVAMAIVIDVTLVQARGAAIGKVMIGFSLAAILGVPLSLQLAGLWGWQAPFVLVGAAAVLVWCWAATALPALRGHMNHGPAISLSTLLRKPAVRHAYVLQALAQFSAFLIIPLFPLFLLGSAGIARDQLGMLYLIGGCCAFVTLQLLGRLADRTGPRLPAIIATLALCAGLLPMVGIAGGAVIGLFAAFMAGNAGRNITLSTICSAAPSPQERAGFMALQSIVQDLAIAAASYTSSLLLIQREGLPPDFRPVALLAIGMSLCLFGLMALNRRTSPQTAESTSAP</sequence>
<dbReference type="GO" id="GO:0005886">
    <property type="term" value="C:plasma membrane"/>
    <property type="evidence" value="ECO:0007669"/>
    <property type="project" value="UniProtKB-SubCell"/>
</dbReference>
<feature type="transmembrane region" description="Helical" evidence="6">
    <location>
        <begin position="44"/>
        <end position="63"/>
    </location>
</feature>
<evidence type="ECO:0000256" key="4">
    <source>
        <dbReference type="ARBA" id="ARBA00022989"/>
    </source>
</evidence>
<dbReference type="RefSeq" id="WP_084090975.1">
    <property type="nucleotide sequence ID" value="NZ_FWXD01000012.1"/>
</dbReference>
<organism evidence="8 9">
    <name type="scientific">Andreprevotia lacus DSM 23236</name>
    <dbReference type="NCBI Taxonomy" id="1121001"/>
    <lineage>
        <taxon>Bacteria</taxon>
        <taxon>Pseudomonadati</taxon>
        <taxon>Pseudomonadota</taxon>
        <taxon>Betaproteobacteria</taxon>
        <taxon>Neisseriales</taxon>
        <taxon>Chitinibacteraceae</taxon>
        <taxon>Andreprevotia</taxon>
    </lineage>
</organism>
<evidence type="ECO:0000256" key="3">
    <source>
        <dbReference type="ARBA" id="ARBA00022692"/>
    </source>
</evidence>
<dbReference type="InterPro" id="IPR036259">
    <property type="entry name" value="MFS_trans_sf"/>
</dbReference>
<feature type="transmembrane region" description="Helical" evidence="6">
    <location>
        <begin position="366"/>
        <end position="383"/>
    </location>
</feature>
<dbReference type="InterPro" id="IPR050189">
    <property type="entry name" value="MFS_Efflux_Transporters"/>
</dbReference>
<keyword evidence="2" id="KW-1003">Cell membrane</keyword>